<reference evidence="2 3" key="1">
    <citation type="submission" date="2018-08" db="EMBL/GenBank/DDBJ databases">
        <title>Mucilaginibacter sp. MYSH2.</title>
        <authorList>
            <person name="Seo T."/>
        </authorList>
    </citation>
    <scope>NUCLEOTIDE SEQUENCE [LARGE SCALE GENOMIC DNA]</scope>
    <source>
        <strain evidence="2 3">MYSH2</strain>
    </source>
</reference>
<evidence type="ECO:0000256" key="1">
    <source>
        <dbReference type="ARBA" id="ARBA00009820"/>
    </source>
</evidence>
<dbReference type="Pfam" id="PF07676">
    <property type="entry name" value="PD40"/>
    <property type="match status" value="1"/>
</dbReference>
<dbReference type="RefSeq" id="WP_117392042.1">
    <property type="nucleotide sequence ID" value="NZ_QWDC01000002.1"/>
</dbReference>
<dbReference type="InterPro" id="IPR011042">
    <property type="entry name" value="6-blade_b-propeller_TolB-like"/>
</dbReference>
<dbReference type="AlphaFoldDB" id="A0A372NTU3"/>
<proteinExistence type="inferred from homology"/>
<protein>
    <recommendedName>
        <fullName evidence="4">DUF5050 domain-containing protein</fullName>
    </recommendedName>
</protein>
<keyword evidence="3" id="KW-1185">Reference proteome</keyword>
<gene>
    <name evidence="2" type="ORF">D0C36_12925</name>
</gene>
<evidence type="ECO:0000313" key="3">
    <source>
        <dbReference type="Proteomes" id="UP000264217"/>
    </source>
</evidence>
<accession>A0A372NTU3</accession>
<dbReference type="Proteomes" id="UP000264217">
    <property type="component" value="Unassembled WGS sequence"/>
</dbReference>
<dbReference type="SUPFAM" id="SSF82171">
    <property type="entry name" value="DPP6 N-terminal domain-like"/>
    <property type="match status" value="1"/>
</dbReference>
<comment type="similarity">
    <text evidence="1">Belongs to the TolB family.</text>
</comment>
<dbReference type="EMBL" id="QWDC01000002">
    <property type="protein sequence ID" value="RFZ92331.1"/>
    <property type="molecule type" value="Genomic_DNA"/>
</dbReference>
<dbReference type="Gene3D" id="2.120.10.30">
    <property type="entry name" value="TolB, C-terminal domain"/>
    <property type="match status" value="1"/>
</dbReference>
<dbReference type="OrthoDB" id="9815657at2"/>
<evidence type="ECO:0008006" key="4">
    <source>
        <dbReference type="Google" id="ProtNLM"/>
    </source>
</evidence>
<dbReference type="PANTHER" id="PTHR36842:SF1">
    <property type="entry name" value="PROTEIN TOLB"/>
    <property type="match status" value="1"/>
</dbReference>
<sequence length="334" mass="36586">MKRIALLTLVFLAGMLISCQKDSKIKTVVDTAQSTKTSRLSTNAVQAKPAVTGKLVYHSYSCYACAGTKMYIYNFSTNTLTWVSQNWNIDYPMNAHFSPDGTKIVFMGQPAGSGDWDIYLWTVGSSSAPTNLTAGNNLRDEDPKFSPNGYRIAFKQAGDLKIMELTGSVTNVVTNTPSIEEGMPYYNDDATGLLYARGAGSASDIYKINLDGTNNTALANVSGVQEYYPIKRDQNTFLYSRWYSSTDHHDQVYMGYFANSTRTRLPFNNNNAEYADAYPCGTDNVILSSTRSGTVGGYDLYIANINTGAIYSLSTYNSGINSSVDELGSAYTPN</sequence>
<dbReference type="SUPFAM" id="SSF69304">
    <property type="entry name" value="Tricorn protease N-terminal domain"/>
    <property type="match status" value="1"/>
</dbReference>
<name>A0A372NTU3_9SPHI</name>
<dbReference type="PANTHER" id="PTHR36842">
    <property type="entry name" value="PROTEIN TOLB HOMOLOG"/>
    <property type="match status" value="1"/>
</dbReference>
<evidence type="ECO:0000313" key="2">
    <source>
        <dbReference type="EMBL" id="RFZ92331.1"/>
    </source>
</evidence>
<comment type="caution">
    <text evidence="2">The sequence shown here is derived from an EMBL/GenBank/DDBJ whole genome shotgun (WGS) entry which is preliminary data.</text>
</comment>
<organism evidence="2 3">
    <name type="scientific">Mucilaginibacter conchicola</name>
    <dbReference type="NCBI Taxonomy" id="2303333"/>
    <lineage>
        <taxon>Bacteria</taxon>
        <taxon>Pseudomonadati</taxon>
        <taxon>Bacteroidota</taxon>
        <taxon>Sphingobacteriia</taxon>
        <taxon>Sphingobacteriales</taxon>
        <taxon>Sphingobacteriaceae</taxon>
        <taxon>Mucilaginibacter</taxon>
    </lineage>
</organism>
<dbReference type="InterPro" id="IPR011659">
    <property type="entry name" value="WD40"/>
</dbReference>
<dbReference type="PROSITE" id="PS51257">
    <property type="entry name" value="PROKAR_LIPOPROTEIN"/>
    <property type="match status" value="1"/>
</dbReference>